<accession>A0A081N2D6</accession>
<keyword evidence="2" id="KW-1185">Reference proteome</keyword>
<dbReference type="AlphaFoldDB" id="A0A081N2D6"/>
<evidence type="ECO:0000313" key="1">
    <source>
        <dbReference type="EMBL" id="KEQ12609.1"/>
    </source>
</evidence>
<reference evidence="1" key="1">
    <citation type="submission" date="2014-06" db="EMBL/GenBank/DDBJ databases">
        <title>Whole Genome Sequences of Three Symbiotic Endozoicomonas Bacteria.</title>
        <authorList>
            <person name="Neave M.J."/>
            <person name="Apprill A."/>
            <person name="Voolstra C.R."/>
        </authorList>
    </citation>
    <scope>NUCLEOTIDE SEQUENCE [LARGE SCALE GENOMIC DNA]</scope>
    <source>
        <strain evidence="1">LMG 24815</strain>
    </source>
</reference>
<dbReference type="Proteomes" id="UP000028006">
    <property type="component" value="Unassembled WGS sequence"/>
</dbReference>
<sequence length="294" mass="34291">MWGIFPLSFIWGVVMSKIKKLPEWFSLEKYKGTEHLKPREWGIEFMHRHRIREQYSSQSSLFEELQSCPFHSRRLSVGSESQKQSNDFFSSLHAGKPVTNHGIPEYEGIPVIFDREEQSLIAGIDNGRGVISPATFGDIFFNLEDDADIEDMFHDMGVWFERIDDRPKRRRDKSVGYVRVDFAATNALIKSDLDSIIHFYRDQLNLPEPTKLMTESKIRLFHQHRILAVLDLRLWAEIRGTSIPLELIGETVFSDRAWDDVGDNVRKTVNRLENLAKNPAYIKTLLNYEFLDKK</sequence>
<evidence type="ECO:0000313" key="2">
    <source>
        <dbReference type="Proteomes" id="UP000028006"/>
    </source>
</evidence>
<name>A0A081N2D6_9GAMM</name>
<dbReference type="Pfam" id="PF19924">
    <property type="entry name" value="DUF6387"/>
    <property type="match status" value="1"/>
</dbReference>
<gene>
    <name evidence="1" type="ORF">GZ77_19085</name>
</gene>
<organism evidence="1 2">
    <name type="scientific">Endozoicomonas montiporae</name>
    <dbReference type="NCBI Taxonomy" id="1027273"/>
    <lineage>
        <taxon>Bacteria</taxon>
        <taxon>Pseudomonadati</taxon>
        <taxon>Pseudomonadota</taxon>
        <taxon>Gammaproteobacteria</taxon>
        <taxon>Oceanospirillales</taxon>
        <taxon>Endozoicomonadaceae</taxon>
        <taxon>Endozoicomonas</taxon>
    </lineage>
</organism>
<dbReference type="InterPro" id="IPR045664">
    <property type="entry name" value="DUF6387"/>
</dbReference>
<protein>
    <submittedName>
        <fullName evidence="1">Uncharacterized protein</fullName>
    </submittedName>
</protein>
<comment type="caution">
    <text evidence="1">The sequence shown here is derived from an EMBL/GenBank/DDBJ whole genome shotgun (WGS) entry which is preliminary data.</text>
</comment>
<dbReference type="EMBL" id="JOKG01000004">
    <property type="protein sequence ID" value="KEQ12609.1"/>
    <property type="molecule type" value="Genomic_DNA"/>
</dbReference>
<proteinExistence type="predicted"/>